<evidence type="ECO:0000313" key="2">
    <source>
        <dbReference type="Proteomes" id="UP000294847"/>
    </source>
</evidence>
<dbReference type="Pfam" id="PF02958">
    <property type="entry name" value="EcKL"/>
    <property type="match status" value="1"/>
</dbReference>
<dbReference type="InterPro" id="IPR004119">
    <property type="entry name" value="EcKL"/>
</dbReference>
<accession>A0A4P7NCF7</accession>
<dbReference type="Gene3D" id="3.90.1200.10">
    <property type="match status" value="1"/>
</dbReference>
<dbReference type="EMBL" id="CP034206">
    <property type="protein sequence ID" value="QBZ59076.1"/>
    <property type="molecule type" value="Genomic_DNA"/>
</dbReference>
<evidence type="ECO:0000313" key="1">
    <source>
        <dbReference type="EMBL" id="QBZ59076.1"/>
    </source>
</evidence>
<name>A0A4P7NCF7_PYROR</name>
<dbReference type="PANTHER" id="PTHR11012">
    <property type="entry name" value="PROTEIN KINASE-LIKE DOMAIN-CONTAINING"/>
    <property type="match status" value="1"/>
</dbReference>
<reference evidence="1 2" key="1">
    <citation type="journal article" date="2019" name="Mol. Biol. Evol.">
        <title>Blast fungal genomes show frequent chromosomal changes, gene gains and losses, and effector gene turnover.</title>
        <authorList>
            <person name="Gomez Luciano L.B."/>
            <person name="Jason Tsai I."/>
            <person name="Chuma I."/>
            <person name="Tosa Y."/>
            <person name="Chen Y.H."/>
            <person name="Li J.Y."/>
            <person name="Li M.Y."/>
            <person name="Jade Lu M.Y."/>
            <person name="Nakayashiki H."/>
            <person name="Li W.H."/>
        </authorList>
    </citation>
    <scope>NUCLEOTIDE SEQUENCE [LARGE SCALE GENOMIC DNA]</scope>
    <source>
        <strain evidence="1">MZ5-1-6</strain>
    </source>
</reference>
<dbReference type="Proteomes" id="UP000294847">
    <property type="component" value="Chromosome 3"/>
</dbReference>
<proteinExistence type="predicted"/>
<gene>
    <name evidence="1" type="ORF">PoMZ_04036</name>
</gene>
<dbReference type="VEuPathDB" id="FungiDB:M_BR32_EuGene_00045701"/>
<dbReference type="InterPro" id="IPR011009">
    <property type="entry name" value="Kinase-like_dom_sf"/>
</dbReference>
<organism evidence="1 2">
    <name type="scientific">Pyricularia oryzae</name>
    <name type="common">Rice blast fungus</name>
    <name type="synonym">Magnaporthe oryzae</name>
    <dbReference type="NCBI Taxonomy" id="318829"/>
    <lineage>
        <taxon>Eukaryota</taxon>
        <taxon>Fungi</taxon>
        <taxon>Dikarya</taxon>
        <taxon>Ascomycota</taxon>
        <taxon>Pezizomycotina</taxon>
        <taxon>Sordariomycetes</taxon>
        <taxon>Sordariomycetidae</taxon>
        <taxon>Magnaporthales</taxon>
        <taxon>Pyriculariaceae</taxon>
        <taxon>Pyricularia</taxon>
    </lineage>
</organism>
<dbReference type="PANTHER" id="PTHR11012:SF30">
    <property type="entry name" value="PROTEIN KINASE-LIKE DOMAIN-CONTAINING"/>
    <property type="match status" value="1"/>
</dbReference>
<dbReference type="SUPFAM" id="SSF56112">
    <property type="entry name" value="Protein kinase-like (PK-like)"/>
    <property type="match status" value="1"/>
</dbReference>
<dbReference type="AlphaFoldDB" id="A0A4P7NCF7"/>
<sequence length="462" mass="51916">MASVARLTKDPTISCRLILLSIAVPILFILVSTFGNRVNTANNLDMARTTDPRRVAEIMLSWLNLQLVSIVELQTLWAGYGHICAVTARASNQQSAAHMRRVMGIGDGHGPQRDSDEFRLVLKFISPPMTSGDEGHWRKMLSYEVEQYFYDEVAPAVRGDAPVATCVASTRDMKGKPDAERLEGLIATLMSDLRPAYPVAGEKRTALNKTQVHAALGWLARFHRKTHELVDRDLNGFVLPPLQETERRKRNPEAAAGSKVWLNGGYTYLATRRKEYSSLARDEDSEWCDAFCAPQESASGMSVAEQVAEVLTPSGRPYETFVHGDVKSENLFTTEDGKEVAFYDFQYVGVGLGSCDLAKFFTCSVPLGMLVENRAVPDELPMGDGEMQLLKEYHQTLGLGEQYPWDLFVRHWETAMVDWCRFQASWGFWGNTDWLEARVRYILGNKSWKTWLDSQLGKTRVG</sequence>
<protein>
    <submittedName>
        <fullName evidence="1">Uncharacterized protein</fullName>
    </submittedName>
</protein>